<sequence>MPPKKRSKRGQASARASTAAVRGVNGTTGYLALPIELHAEIISHLPKYPICCEAPEKSDYDKQGRDRHFTLHSLSRVCHALRVACLPYLWEGIEVYEGFKIPGKGTRLGKIPIFLSTVTVPTTTIPNARASRNYAEELLRQLEVVTVRNPALAKHVKFVVSVYFLIRVVSDEVILENVHRFMNVTLTPISLTAVREELIRCLPLFPNLTTVRMIIWRCWEIYAGPQDITLPQIRTLYLNGAAAWLANKCPNARSIAFTSEQELSVCQDAFYWLNEAKAVGKSLEVLGLFPYHHRSDFVGKLWAHFPSLRDVTVDCYMFRTTVGIVNPDYRTDPLSKLENLQIIRIRADLHIGYNSPRVYDVRPKEPPLDEQETYYEWAQKTLLKVQERDKLEKRVYFTRPTGEYKLLIMNVGRPVEEKILRQSL</sequence>
<dbReference type="Proteomes" id="UP000284842">
    <property type="component" value="Unassembled WGS sequence"/>
</dbReference>
<protein>
    <recommendedName>
        <fullName evidence="3">F-box domain-containing protein</fullName>
    </recommendedName>
</protein>
<name>A0A409WC50_9AGAR</name>
<dbReference type="AlphaFoldDB" id="A0A409WC50"/>
<evidence type="ECO:0000313" key="2">
    <source>
        <dbReference type="Proteomes" id="UP000284842"/>
    </source>
</evidence>
<dbReference type="OrthoDB" id="2891411at2759"/>
<reference evidence="1 2" key="1">
    <citation type="journal article" date="2018" name="Evol. Lett.">
        <title>Horizontal gene cluster transfer increased hallucinogenic mushroom diversity.</title>
        <authorList>
            <person name="Reynolds H.T."/>
            <person name="Vijayakumar V."/>
            <person name="Gluck-Thaler E."/>
            <person name="Korotkin H.B."/>
            <person name="Matheny P.B."/>
            <person name="Slot J.C."/>
        </authorList>
    </citation>
    <scope>NUCLEOTIDE SEQUENCE [LARGE SCALE GENOMIC DNA]</scope>
    <source>
        <strain evidence="1 2">2629</strain>
    </source>
</reference>
<dbReference type="EMBL" id="NHTK01005607">
    <property type="protein sequence ID" value="PPQ76112.1"/>
    <property type="molecule type" value="Genomic_DNA"/>
</dbReference>
<keyword evidence="2" id="KW-1185">Reference proteome</keyword>
<comment type="caution">
    <text evidence="1">The sequence shown here is derived from an EMBL/GenBank/DDBJ whole genome shotgun (WGS) entry which is preliminary data.</text>
</comment>
<evidence type="ECO:0008006" key="3">
    <source>
        <dbReference type="Google" id="ProtNLM"/>
    </source>
</evidence>
<accession>A0A409WC50</accession>
<dbReference type="InParanoid" id="A0A409WC50"/>
<organism evidence="1 2">
    <name type="scientific">Panaeolus cyanescens</name>
    <dbReference type="NCBI Taxonomy" id="181874"/>
    <lineage>
        <taxon>Eukaryota</taxon>
        <taxon>Fungi</taxon>
        <taxon>Dikarya</taxon>
        <taxon>Basidiomycota</taxon>
        <taxon>Agaricomycotina</taxon>
        <taxon>Agaricomycetes</taxon>
        <taxon>Agaricomycetidae</taxon>
        <taxon>Agaricales</taxon>
        <taxon>Agaricineae</taxon>
        <taxon>Galeropsidaceae</taxon>
        <taxon>Panaeolus</taxon>
    </lineage>
</organism>
<gene>
    <name evidence="1" type="ORF">CVT24_003769</name>
</gene>
<evidence type="ECO:0000313" key="1">
    <source>
        <dbReference type="EMBL" id="PPQ76112.1"/>
    </source>
</evidence>
<proteinExistence type="predicted"/>